<dbReference type="InterPro" id="IPR023366">
    <property type="entry name" value="ATP_synth_asu-like_sf"/>
</dbReference>
<evidence type="ECO:0000259" key="17">
    <source>
        <dbReference type="Pfam" id="PF02874"/>
    </source>
</evidence>
<keyword evidence="10 14" id="KW-0406">Ion transport</keyword>
<dbReference type="FunFam" id="1.20.150.20:FF:000001">
    <property type="entry name" value="ATP synthase subunit alpha"/>
    <property type="match status" value="1"/>
</dbReference>
<dbReference type="PIRSF" id="PIRSF039088">
    <property type="entry name" value="F_ATPase_subunit_alpha"/>
    <property type="match status" value="1"/>
</dbReference>
<dbReference type="OrthoDB" id="9803053at2"/>
<dbReference type="Proteomes" id="UP000297646">
    <property type="component" value="Unassembled WGS sequence"/>
</dbReference>
<evidence type="ECO:0000256" key="2">
    <source>
        <dbReference type="ARBA" id="ARBA00004170"/>
    </source>
</evidence>
<dbReference type="InterPro" id="IPR033732">
    <property type="entry name" value="ATP_synth_F1_a_nt-bd_dom"/>
</dbReference>
<evidence type="ECO:0000259" key="16">
    <source>
        <dbReference type="Pfam" id="PF00306"/>
    </source>
</evidence>
<dbReference type="EC" id="7.1.2.2" evidence="14"/>
<evidence type="ECO:0000313" key="21">
    <source>
        <dbReference type="Proteomes" id="UP000719917"/>
    </source>
</evidence>
<feature type="site" description="Required for activity" evidence="14">
    <location>
        <position position="362"/>
    </location>
</feature>
<evidence type="ECO:0000256" key="10">
    <source>
        <dbReference type="ARBA" id="ARBA00023065"/>
    </source>
</evidence>
<dbReference type="InterPro" id="IPR036121">
    <property type="entry name" value="ATPase_F1/V1/A1_a/bsu_N_sf"/>
</dbReference>
<dbReference type="NCBIfam" id="NF009884">
    <property type="entry name" value="PRK13343.1"/>
    <property type="match status" value="1"/>
</dbReference>
<dbReference type="GO" id="GO:0005886">
    <property type="term" value="C:plasma membrane"/>
    <property type="evidence" value="ECO:0007669"/>
    <property type="project" value="UniProtKB-SubCell"/>
</dbReference>
<dbReference type="SUPFAM" id="SSF47917">
    <property type="entry name" value="C-terminal domain of alpha and beta subunits of F1 ATP synthase"/>
    <property type="match status" value="1"/>
</dbReference>
<dbReference type="InterPro" id="IPR000793">
    <property type="entry name" value="ATP_synth_asu_C"/>
</dbReference>
<keyword evidence="7 14" id="KW-0375">Hydrogen ion transport</keyword>
<dbReference type="PANTHER" id="PTHR48082">
    <property type="entry name" value="ATP SYNTHASE SUBUNIT ALPHA, MITOCHONDRIAL"/>
    <property type="match status" value="1"/>
</dbReference>
<evidence type="ECO:0000313" key="18">
    <source>
        <dbReference type="EMBL" id="NBA10621.1"/>
    </source>
</evidence>
<dbReference type="Pfam" id="PF00306">
    <property type="entry name" value="ATP-synt_ab_C"/>
    <property type="match status" value="1"/>
</dbReference>
<protein>
    <recommendedName>
        <fullName evidence="14">ATP synthase subunit alpha</fullName>
        <ecNumber evidence="14">7.1.2.2</ecNumber>
    </recommendedName>
    <alternativeName>
        <fullName evidence="14">ATP synthase F1 sector subunit alpha</fullName>
    </alternativeName>
    <alternativeName>
        <fullName evidence="14">F-ATPase subunit alpha</fullName>
    </alternativeName>
</protein>
<dbReference type="EMBL" id="PVSN01000008">
    <property type="protein sequence ID" value="TGE75691.1"/>
    <property type="molecule type" value="Genomic_DNA"/>
</dbReference>
<evidence type="ECO:0000256" key="4">
    <source>
        <dbReference type="ARBA" id="ARBA00022448"/>
    </source>
</evidence>
<keyword evidence="9 14" id="KW-1278">Translocase</keyword>
<name>A0A482PX63_WEICO</name>
<dbReference type="GO" id="GO:0045259">
    <property type="term" value="C:proton-transporting ATP synthase complex"/>
    <property type="evidence" value="ECO:0007669"/>
    <property type="project" value="UniProtKB-KW"/>
</dbReference>
<dbReference type="NCBIfam" id="TIGR00962">
    <property type="entry name" value="atpA"/>
    <property type="match status" value="1"/>
</dbReference>
<feature type="domain" description="ATP synthase alpha subunit C-terminal" evidence="16">
    <location>
        <begin position="371"/>
        <end position="493"/>
    </location>
</feature>
<dbReference type="Gene3D" id="3.40.50.300">
    <property type="entry name" value="P-loop containing nucleotide triphosphate hydrolases"/>
    <property type="match status" value="1"/>
</dbReference>
<dbReference type="CDD" id="cd01132">
    <property type="entry name" value="F1-ATPase_alpha_CD"/>
    <property type="match status" value="1"/>
</dbReference>
<evidence type="ECO:0000256" key="13">
    <source>
        <dbReference type="ARBA" id="ARBA00023310"/>
    </source>
</evidence>
<evidence type="ECO:0000256" key="9">
    <source>
        <dbReference type="ARBA" id="ARBA00022967"/>
    </source>
</evidence>
<organism evidence="18 21">
    <name type="scientific">Weissella confusa</name>
    <name type="common">Lactobacillus confusus</name>
    <dbReference type="NCBI Taxonomy" id="1583"/>
    <lineage>
        <taxon>Bacteria</taxon>
        <taxon>Bacillati</taxon>
        <taxon>Bacillota</taxon>
        <taxon>Bacilli</taxon>
        <taxon>Lactobacillales</taxon>
        <taxon>Lactobacillaceae</taxon>
        <taxon>Weissella</taxon>
    </lineage>
</organism>
<dbReference type="InterPro" id="IPR005294">
    <property type="entry name" value="ATP_synth_F1_asu"/>
</dbReference>
<dbReference type="RefSeq" id="WP_135518072.1">
    <property type="nucleotide sequence ID" value="NZ_CP027565.1"/>
</dbReference>
<dbReference type="CDD" id="cd18116">
    <property type="entry name" value="ATP-synt_F1_alpha_N"/>
    <property type="match status" value="1"/>
</dbReference>
<comment type="similarity">
    <text evidence="3 14">Belongs to the ATPase alpha/beta chains family.</text>
</comment>
<comment type="caution">
    <text evidence="18">The sequence shown here is derived from an EMBL/GenBank/DDBJ whole genome shotgun (WGS) entry which is preliminary data.</text>
</comment>
<evidence type="ECO:0000256" key="7">
    <source>
        <dbReference type="ARBA" id="ARBA00022781"/>
    </source>
</evidence>
<comment type="catalytic activity">
    <reaction evidence="14">
        <text>ATP + H2O + 4 H(+)(in) = ADP + phosphate + 5 H(+)(out)</text>
        <dbReference type="Rhea" id="RHEA:57720"/>
        <dbReference type="ChEBI" id="CHEBI:15377"/>
        <dbReference type="ChEBI" id="CHEBI:15378"/>
        <dbReference type="ChEBI" id="CHEBI:30616"/>
        <dbReference type="ChEBI" id="CHEBI:43474"/>
        <dbReference type="ChEBI" id="CHEBI:456216"/>
        <dbReference type="EC" id="7.1.2.2"/>
    </reaction>
</comment>
<dbReference type="EMBL" id="JAAAMQ010000001">
    <property type="protein sequence ID" value="NBA10621.1"/>
    <property type="molecule type" value="Genomic_DNA"/>
</dbReference>
<keyword evidence="11 14" id="KW-0472">Membrane</keyword>
<dbReference type="Gene3D" id="2.40.30.20">
    <property type="match status" value="1"/>
</dbReference>
<dbReference type="HAMAP" id="MF_01346">
    <property type="entry name" value="ATP_synth_alpha_bact"/>
    <property type="match status" value="1"/>
</dbReference>
<dbReference type="Gene3D" id="1.20.150.20">
    <property type="entry name" value="ATP synthase alpha/beta chain, C-terminal domain"/>
    <property type="match status" value="1"/>
</dbReference>
<evidence type="ECO:0000256" key="1">
    <source>
        <dbReference type="ARBA" id="ARBA00003784"/>
    </source>
</evidence>
<feature type="binding site" evidence="14">
    <location>
        <begin position="169"/>
        <end position="176"/>
    </location>
    <ligand>
        <name>ATP</name>
        <dbReference type="ChEBI" id="CHEBI:30616"/>
    </ligand>
</feature>
<reference evidence="18" key="2">
    <citation type="submission" date="2020-01" db="EMBL/GenBank/DDBJ databases">
        <title>First Reported Case and Whole Genome of Weissella confusa in an Equid.</title>
        <authorList>
            <person name="Little S.V."/>
            <person name="Lawhon S.D."/>
        </authorList>
    </citation>
    <scope>NUCLEOTIDE SEQUENCE</scope>
    <source>
        <strain evidence="18">718955</strain>
    </source>
</reference>
<keyword evidence="12 14" id="KW-0139">CF(1)</keyword>
<feature type="domain" description="ATPase F1/V1/A1 complex alpha/beta subunit N-terminal" evidence="17">
    <location>
        <begin position="25"/>
        <end position="92"/>
    </location>
</feature>
<feature type="domain" description="ATPase F1/V1/A1 complex alpha/beta subunit nucleotide-binding" evidence="15">
    <location>
        <begin position="149"/>
        <end position="364"/>
    </location>
</feature>
<evidence type="ECO:0000256" key="5">
    <source>
        <dbReference type="ARBA" id="ARBA00022475"/>
    </source>
</evidence>
<evidence type="ECO:0000313" key="20">
    <source>
        <dbReference type="Proteomes" id="UP000297646"/>
    </source>
</evidence>
<dbReference type="SUPFAM" id="SSF52540">
    <property type="entry name" value="P-loop containing nucleoside triphosphate hydrolases"/>
    <property type="match status" value="1"/>
</dbReference>
<dbReference type="GO" id="GO:0005524">
    <property type="term" value="F:ATP binding"/>
    <property type="evidence" value="ECO:0007669"/>
    <property type="project" value="UniProtKB-UniRule"/>
</dbReference>
<evidence type="ECO:0000259" key="15">
    <source>
        <dbReference type="Pfam" id="PF00006"/>
    </source>
</evidence>
<dbReference type="PANTHER" id="PTHR48082:SF2">
    <property type="entry name" value="ATP SYNTHASE SUBUNIT ALPHA, MITOCHONDRIAL"/>
    <property type="match status" value="1"/>
</dbReference>
<evidence type="ECO:0000256" key="14">
    <source>
        <dbReference type="HAMAP-Rule" id="MF_01346"/>
    </source>
</evidence>
<dbReference type="FunFam" id="3.40.50.300:FF:000002">
    <property type="entry name" value="ATP synthase subunit alpha"/>
    <property type="match status" value="1"/>
</dbReference>
<keyword evidence="4 14" id="KW-0813">Transport</keyword>
<evidence type="ECO:0000256" key="6">
    <source>
        <dbReference type="ARBA" id="ARBA00022741"/>
    </source>
</evidence>
<reference evidence="19 20" key="1">
    <citation type="submission" date="2018-03" db="EMBL/GenBank/DDBJ databases">
        <title>Genome sequencing of Weissella confusa isolates.</title>
        <authorList>
            <person name="Kajala I."/>
            <person name="Baruah R."/>
            <person name="Bergsveinson J."/>
            <person name="Juvonen R."/>
            <person name="Ziola B."/>
        </authorList>
    </citation>
    <scope>NUCLEOTIDE SEQUENCE [LARGE SCALE GENOMIC DNA]</scope>
    <source>
        <strain evidence="19 20">VTT E-062653</strain>
    </source>
</reference>
<dbReference type="Proteomes" id="UP000719917">
    <property type="component" value="Unassembled WGS sequence"/>
</dbReference>
<dbReference type="InterPro" id="IPR038376">
    <property type="entry name" value="ATP_synth_asu_C_sf"/>
</dbReference>
<keyword evidence="13 14" id="KW-0066">ATP synthesis</keyword>
<dbReference type="Pfam" id="PF00006">
    <property type="entry name" value="ATP-synt_ab"/>
    <property type="match status" value="1"/>
</dbReference>
<gene>
    <name evidence="14" type="primary">atpA</name>
    <name evidence="19" type="ORF">C6P11_01320</name>
    <name evidence="18" type="ORF">GTU77_00035</name>
</gene>
<dbReference type="PROSITE" id="PS00152">
    <property type="entry name" value="ATPASE_ALPHA_BETA"/>
    <property type="match status" value="1"/>
</dbReference>
<dbReference type="InterPro" id="IPR000194">
    <property type="entry name" value="ATPase_F1/V1/A1_a/bsu_nucl-bd"/>
</dbReference>
<sequence>MSIKAEEISSLIKSQLANYQDELTVQETGTVTYVGDGIARVTGLENALAGELVEFENGVFGMAQNLESNDVGIIILGKYDEIREGDTVKRTGRIMEVPVGEGLIGRVVNALGQPIDGMGPINTTSTRPVEVKAPGVMERKSVFEPLQTGLKAVDALVPIGRGQRELIIGDRKTGKTSVAIDTILNQKDQDMIVIYVAIGQKDSTVRTQVETLRQMGALDYTIVVSAGPSEPAPMLYLAPYAGAAMGEEFMYNGKHVLIVYDDLSKQATAYRELSLILRRPPGREAYPGDVFYLHSRLLERAAKLSDELGGGSMTALPVIETQAGDVSAYIPTNVISITDGQIFLDADQFYAGVRPAIDAGTSVSRVGGDAQIKAMKKVAGTLRLDLASFKELESFAQFGSDLDAATQAKLARGRRTVELLKQPLHQPLPVEEQVLSLYALTRGFMDDVAVEDIQRFESEMIAAVRASHNDLLQTIVDTKDLPDADAMNAAITEFKATFAPSAQ</sequence>
<evidence type="ECO:0000256" key="3">
    <source>
        <dbReference type="ARBA" id="ARBA00008936"/>
    </source>
</evidence>
<keyword evidence="5 14" id="KW-1003">Cell membrane</keyword>
<dbReference type="InterPro" id="IPR004100">
    <property type="entry name" value="ATPase_F1/V1/A1_a/bsu_N"/>
</dbReference>
<proteinExistence type="inferred from homology"/>
<dbReference type="GO" id="GO:0046933">
    <property type="term" value="F:proton-transporting ATP synthase activity, rotational mechanism"/>
    <property type="evidence" value="ECO:0007669"/>
    <property type="project" value="UniProtKB-UniRule"/>
</dbReference>
<dbReference type="FunFam" id="2.40.30.20:FF:000001">
    <property type="entry name" value="ATP synthase subunit alpha"/>
    <property type="match status" value="1"/>
</dbReference>
<evidence type="ECO:0000256" key="8">
    <source>
        <dbReference type="ARBA" id="ARBA00022840"/>
    </source>
</evidence>
<evidence type="ECO:0000256" key="12">
    <source>
        <dbReference type="ARBA" id="ARBA00023196"/>
    </source>
</evidence>
<keyword evidence="8 14" id="KW-0067">ATP-binding</keyword>
<accession>A0A482PX63</accession>
<dbReference type="InterPro" id="IPR020003">
    <property type="entry name" value="ATPase_a/bsu_AS"/>
</dbReference>
<evidence type="ECO:0000256" key="11">
    <source>
        <dbReference type="ARBA" id="ARBA00023136"/>
    </source>
</evidence>
<evidence type="ECO:0000313" key="19">
    <source>
        <dbReference type="EMBL" id="TGE75691.1"/>
    </source>
</evidence>
<comment type="subcellular location">
    <subcellularLocation>
        <location evidence="14">Cell membrane</location>
        <topology evidence="14">Peripheral membrane protein</topology>
    </subcellularLocation>
    <subcellularLocation>
        <location evidence="2">Membrane</location>
        <topology evidence="2">Peripheral membrane protein</topology>
    </subcellularLocation>
</comment>
<dbReference type="GO" id="GO:0043531">
    <property type="term" value="F:ADP binding"/>
    <property type="evidence" value="ECO:0007669"/>
    <property type="project" value="TreeGrafter"/>
</dbReference>
<keyword evidence="6 14" id="KW-0547">Nucleotide-binding</keyword>
<dbReference type="SUPFAM" id="SSF50615">
    <property type="entry name" value="N-terminal domain of alpha and beta subunits of F1 ATP synthase"/>
    <property type="match status" value="1"/>
</dbReference>
<dbReference type="AlphaFoldDB" id="A0A482PX63"/>
<dbReference type="CDD" id="cd18113">
    <property type="entry name" value="ATP-synt_F1_alpha_C"/>
    <property type="match status" value="1"/>
</dbReference>
<comment type="function">
    <text evidence="1 14">Produces ATP from ADP in the presence of a proton gradient across the membrane. The alpha chain is a regulatory subunit.</text>
</comment>
<dbReference type="Pfam" id="PF02874">
    <property type="entry name" value="ATP-synt_ab_N"/>
    <property type="match status" value="1"/>
</dbReference>
<dbReference type="InterPro" id="IPR027417">
    <property type="entry name" value="P-loop_NTPase"/>
</dbReference>